<feature type="region of interest" description="Disordered" evidence="1">
    <location>
        <begin position="1"/>
        <end position="30"/>
    </location>
</feature>
<sequence length="141" mass="15526">MEDMSSTTPVLATNKRPSKKKRRANDSTHMLLVGHGSVEGRSASSRSAEHEVVYINPSYNMPSLATRTSMPHTPPKLVAGSSNSHAPPEPATWSRVSTSNRIRDPYVALQLGKGILLPKDVYNLIEQDSTNIDTKMIWTIL</sequence>
<evidence type="ECO:0000313" key="3">
    <source>
        <dbReference type="Proteomes" id="UP000607653"/>
    </source>
</evidence>
<dbReference type="EMBL" id="DUZY01000003">
    <property type="protein sequence ID" value="DAD32673.1"/>
    <property type="molecule type" value="Genomic_DNA"/>
</dbReference>
<gene>
    <name evidence="2" type="ORF">HUJ06_011524</name>
</gene>
<organism evidence="2 3">
    <name type="scientific">Nelumbo nucifera</name>
    <name type="common">Sacred lotus</name>
    <dbReference type="NCBI Taxonomy" id="4432"/>
    <lineage>
        <taxon>Eukaryota</taxon>
        <taxon>Viridiplantae</taxon>
        <taxon>Streptophyta</taxon>
        <taxon>Embryophyta</taxon>
        <taxon>Tracheophyta</taxon>
        <taxon>Spermatophyta</taxon>
        <taxon>Magnoliopsida</taxon>
        <taxon>Proteales</taxon>
        <taxon>Nelumbonaceae</taxon>
        <taxon>Nelumbo</taxon>
    </lineage>
</organism>
<comment type="caution">
    <text evidence="2">The sequence shown here is derived from an EMBL/GenBank/DDBJ whole genome shotgun (WGS) entry which is preliminary data.</text>
</comment>
<evidence type="ECO:0000256" key="1">
    <source>
        <dbReference type="SAM" id="MobiDB-lite"/>
    </source>
</evidence>
<feature type="region of interest" description="Disordered" evidence="1">
    <location>
        <begin position="65"/>
        <end position="97"/>
    </location>
</feature>
<dbReference type="AlphaFoldDB" id="A0A822YKP4"/>
<accession>A0A822YKP4</accession>
<evidence type="ECO:0000313" key="2">
    <source>
        <dbReference type="EMBL" id="DAD32673.1"/>
    </source>
</evidence>
<reference evidence="2 3" key="1">
    <citation type="journal article" date="2020" name="Mol. Biol. Evol.">
        <title>Distinct Expression and Methylation Patterns for Genes with Different Fates following a Single Whole-Genome Duplication in Flowering Plants.</title>
        <authorList>
            <person name="Shi T."/>
            <person name="Rahmani R.S."/>
            <person name="Gugger P.F."/>
            <person name="Wang M."/>
            <person name="Li H."/>
            <person name="Zhang Y."/>
            <person name="Li Z."/>
            <person name="Wang Q."/>
            <person name="Van de Peer Y."/>
            <person name="Marchal K."/>
            <person name="Chen J."/>
        </authorList>
    </citation>
    <scope>NUCLEOTIDE SEQUENCE [LARGE SCALE GENOMIC DNA]</scope>
    <source>
        <tissue evidence="2">Leaf</tissue>
    </source>
</reference>
<keyword evidence="3" id="KW-1185">Reference proteome</keyword>
<feature type="compositionally biased region" description="Polar residues" evidence="1">
    <location>
        <begin position="1"/>
        <end position="11"/>
    </location>
</feature>
<protein>
    <submittedName>
        <fullName evidence="2">Uncharacterized protein</fullName>
    </submittedName>
</protein>
<proteinExistence type="predicted"/>
<name>A0A822YKP4_NELNU</name>
<dbReference type="Proteomes" id="UP000607653">
    <property type="component" value="Unassembled WGS sequence"/>
</dbReference>